<feature type="domain" description="Exonuclease" evidence="11">
    <location>
        <begin position="52"/>
        <end position="223"/>
    </location>
</feature>
<dbReference type="GO" id="GO:0003676">
    <property type="term" value="F:nucleic acid binding"/>
    <property type="evidence" value="ECO:0007669"/>
    <property type="project" value="InterPro"/>
</dbReference>
<proteinExistence type="evidence at transcript level"/>
<keyword evidence="4" id="KW-0269">Exonuclease</keyword>
<keyword evidence="2" id="KW-0540">Nuclease</keyword>
<evidence type="ECO:0000313" key="12">
    <source>
        <dbReference type="EMBL" id="CAB3265531.1"/>
    </source>
</evidence>
<dbReference type="GO" id="GO:0005739">
    <property type="term" value="C:mitochondrion"/>
    <property type="evidence" value="ECO:0007669"/>
    <property type="project" value="TreeGrafter"/>
</dbReference>
<sequence length="231" mass="26324">MFNASLVLLQAKVLLCAPLRSRSFIKQTATFKNTLSATQQFIPMASHDSTENLVWVDLEMTGLDIEKDLIIEMACLITDGNLNIIAESRDLIIHQPDFILDNMNNWCKQQHGKTGLTEAVRKSTTSVADAENEMVDFVKKFCPEKVPLAGSSVHVDKKFLDKYMPKFTDCLHYRIVDVSSIKELAKRWYPYVQPPTKNATHRAMSDIHESIKELKFYKTTLFKPPNQGPNM</sequence>
<feature type="signal peptide" evidence="10">
    <location>
        <begin position="1"/>
        <end position="16"/>
    </location>
</feature>
<dbReference type="GO" id="GO:0000175">
    <property type="term" value="F:3'-5'-RNA exonuclease activity"/>
    <property type="evidence" value="ECO:0007669"/>
    <property type="project" value="InterPro"/>
</dbReference>
<dbReference type="SUPFAM" id="SSF53098">
    <property type="entry name" value="Ribonuclease H-like"/>
    <property type="match status" value="1"/>
</dbReference>
<dbReference type="FunFam" id="3.30.420.10:FF:000003">
    <property type="entry name" value="Oligoribonuclease"/>
    <property type="match status" value="1"/>
</dbReference>
<comment type="subunit">
    <text evidence="5">Homodimer. Homotetramer.</text>
</comment>
<name>A0A6F9DQS3_9ASCI</name>
<evidence type="ECO:0000256" key="7">
    <source>
        <dbReference type="ARBA" id="ARBA00068437"/>
    </source>
</evidence>
<gene>
    <name evidence="12" type="primary">Rexo2</name>
</gene>
<keyword evidence="3" id="KW-0378">Hydrolase</keyword>
<dbReference type="PANTHER" id="PTHR11046:SF0">
    <property type="entry name" value="OLIGORIBONUCLEASE, MITOCHONDRIAL"/>
    <property type="match status" value="1"/>
</dbReference>
<evidence type="ECO:0000256" key="10">
    <source>
        <dbReference type="SAM" id="SignalP"/>
    </source>
</evidence>
<evidence type="ECO:0000256" key="1">
    <source>
        <dbReference type="ARBA" id="ARBA00009921"/>
    </source>
</evidence>
<dbReference type="AlphaFoldDB" id="A0A6F9DQS3"/>
<evidence type="ECO:0000259" key="11">
    <source>
        <dbReference type="SMART" id="SM00479"/>
    </source>
</evidence>
<evidence type="ECO:0000256" key="8">
    <source>
        <dbReference type="ARBA" id="ARBA00079509"/>
    </source>
</evidence>
<reference evidence="12" key="1">
    <citation type="submission" date="2020-04" db="EMBL/GenBank/DDBJ databases">
        <authorList>
            <person name="Neveu A P."/>
        </authorList>
    </citation>
    <scope>NUCLEOTIDE SEQUENCE</scope>
    <source>
        <tissue evidence="12">Whole embryo</tissue>
    </source>
</reference>
<dbReference type="PANTHER" id="PTHR11046">
    <property type="entry name" value="OLIGORIBONUCLEASE, MITOCHONDRIAL"/>
    <property type="match status" value="1"/>
</dbReference>
<evidence type="ECO:0000256" key="4">
    <source>
        <dbReference type="ARBA" id="ARBA00022839"/>
    </source>
</evidence>
<protein>
    <recommendedName>
        <fullName evidence="7">Oligoribonuclease, mitochondrial</fullName>
    </recommendedName>
    <alternativeName>
        <fullName evidence="8">RNA exonuclease 2 homolog</fullName>
    </alternativeName>
    <alternativeName>
        <fullName evidence="9">Small fragment nuclease</fullName>
    </alternativeName>
</protein>
<dbReference type="NCBIfam" id="NF003765">
    <property type="entry name" value="PRK05359.1"/>
    <property type="match status" value="1"/>
</dbReference>
<evidence type="ECO:0000256" key="9">
    <source>
        <dbReference type="ARBA" id="ARBA00079573"/>
    </source>
</evidence>
<keyword evidence="10" id="KW-0732">Signal</keyword>
<dbReference type="EMBL" id="LR789669">
    <property type="protein sequence ID" value="CAB3265531.1"/>
    <property type="molecule type" value="mRNA"/>
</dbReference>
<dbReference type="Pfam" id="PF00929">
    <property type="entry name" value="RNase_T"/>
    <property type="match status" value="1"/>
</dbReference>
<evidence type="ECO:0000256" key="6">
    <source>
        <dbReference type="ARBA" id="ARBA00057450"/>
    </source>
</evidence>
<dbReference type="InterPro" id="IPR036397">
    <property type="entry name" value="RNaseH_sf"/>
</dbReference>
<organism evidence="12">
    <name type="scientific">Phallusia mammillata</name>
    <dbReference type="NCBI Taxonomy" id="59560"/>
    <lineage>
        <taxon>Eukaryota</taxon>
        <taxon>Metazoa</taxon>
        <taxon>Chordata</taxon>
        <taxon>Tunicata</taxon>
        <taxon>Ascidiacea</taxon>
        <taxon>Phlebobranchia</taxon>
        <taxon>Ascidiidae</taxon>
        <taxon>Phallusia</taxon>
    </lineage>
</organism>
<evidence type="ECO:0000256" key="3">
    <source>
        <dbReference type="ARBA" id="ARBA00022801"/>
    </source>
</evidence>
<dbReference type="InterPro" id="IPR022894">
    <property type="entry name" value="Oligoribonuclease"/>
</dbReference>
<evidence type="ECO:0000256" key="5">
    <source>
        <dbReference type="ARBA" id="ARBA00046824"/>
    </source>
</evidence>
<dbReference type="Gene3D" id="3.30.420.10">
    <property type="entry name" value="Ribonuclease H-like superfamily/Ribonuclease H"/>
    <property type="match status" value="1"/>
</dbReference>
<comment type="similarity">
    <text evidence="1">Belongs to the oligoribonuclease family.</text>
</comment>
<accession>A0A6F9DQS3</accession>
<dbReference type="SMART" id="SM00479">
    <property type="entry name" value="EXOIII"/>
    <property type="match status" value="1"/>
</dbReference>
<dbReference type="InterPro" id="IPR013520">
    <property type="entry name" value="Ribonucl_H"/>
</dbReference>
<dbReference type="CDD" id="cd06135">
    <property type="entry name" value="Orn"/>
    <property type="match status" value="1"/>
</dbReference>
<comment type="function">
    <text evidence="6">3'-to-5'exoribonuclease that preferentially degrades DNA and RNA oligonucleotides composed of only two nucleotides. Binds and degrades longer oligonucleotides with a lower affinity. Plays dual roles in mitochondria, scavenging nanoRNAs (small RNA oligonucleotides of &lt;5 nucleotides) that are produced by the degradosome and clearing short RNAs that are generated by RNA processing. Essential for correct initiation of mitochondrial transcription, degrading mitochondrial RNA dinucleotides to prevent RNA-primed transcription at non-canonical sites in the mitochondrial genome. Essential for embryonic development.</text>
</comment>
<dbReference type="InterPro" id="IPR012337">
    <property type="entry name" value="RNaseH-like_sf"/>
</dbReference>
<evidence type="ECO:0000256" key="2">
    <source>
        <dbReference type="ARBA" id="ARBA00022722"/>
    </source>
</evidence>
<feature type="chain" id="PRO_5026284630" description="Oligoribonuclease, mitochondrial" evidence="10">
    <location>
        <begin position="17"/>
        <end position="231"/>
    </location>
</feature>